<comment type="caution">
    <text evidence="1">The sequence shown here is derived from an EMBL/GenBank/DDBJ whole genome shotgun (WGS) entry which is preliminary data.</text>
</comment>
<dbReference type="EMBL" id="BSXN01003084">
    <property type="protein sequence ID" value="GME78437.1"/>
    <property type="molecule type" value="Genomic_DNA"/>
</dbReference>
<proteinExistence type="predicted"/>
<protein>
    <submittedName>
        <fullName evidence="1">Unnamed protein product</fullName>
    </submittedName>
</protein>
<dbReference type="AlphaFoldDB" id="A0A9W6WK02"/>
<organism evidence="1 2">
    <name type="scientific">Candida boidinii</name>
    <name type="common">Yeast</name>
    <dbReference type="NCBI Taxonomy" id="5477"/>
    <lineage>
        <taxon>Eukaryota</taxon>
        <taxon>Fungi</taxon>
        <taxon>Dikarya</taxon>
        <taxon>Ascomycota</taxon>
        <taxon>Saccharomycotina</taxon>
        <taxon>Pichiomycetes</taxon>
        <taxon>Pichiales</taxon>
        <taxon>Pichiaceae</taxon>
        <taxon>Ogataea</taxon>
        <taxon>Ogataea/Candida clade</taxon>
    </lineage>
</organism>
<dbReference type="PANTHER" id="PTHR31131">
    <property type="entry name" value="CHROMOSOME 1, WHOLE GENOME SHOTGUN SEQUENCE"/>
    <property type="match status" value="1"/>
</dbReference>
<reference evidence="1" key="1">
    <citation type="submission" date="2023-04" db="EMBL/GenBank/DDBJ databases">
        <title>Candida boidinii NBRC 10035.</title>
        <authorList>
            <person name="Ichikawa N."/>
            <person name="Sato H."/>
            <person name="Tonouchi N."/>
        </authorList>
    </citation>
    <scope>NUCLEOTIDE SEQUENCE</scope>
    <source>
        <strain evidence="1">NBRC 10035</strain>
    </source>
</reference>
<evidence type="ECO:0000313" key="2">
    <source>
        <dbReference type="Proteomes" id="UP001165120"/>
    </source>
</evidence>
<dbReference type="InterPro" id="IPR051719">
    <property type="entry name" value="CASTOR_mTORC1"/>
</dbReference>
<dbReference type="PANTHER" id="PTHR31131:SF6">
    <property type="entry name" value="CASTOR ACT DOMAIN-CONTAINING PROTEIN"/>
    <property type="match status" value="1"/>
</dbReference>
<accession>A0A9W6WK02</accession>
<dbReference type="Proteomes" id="UP001165120">
    <property type="component" value="Unassembled WGS sequence"/>
</dbReference>
<sequence>MVSFNTSTPPTSSSTGLNIFPQYFAITRTPTGEIGLLLPQNYKCFNFNISSLSGSKNDFFHPLAIDLKKLPTNSKGIVAGVAIDLANDGVNEMNYLSFGKSGVVMIPGEYSDNVRESLNRHNLN</sequence>
<evidence type="ECO:0000313" key="1">
    <source>
        <dbReference type="EMBL" id="GME78437.1"/>
    </source>
</evidence>
<name>A0A9W6WK02_CANBO</name>
<keyword evidence="2" id="KW-1185">Reference proteome</keyword>
<gene>
    <name evidence="1" type="ORF">Cboi02_000582300</name>
</gene>